<dbReference type="Proteomes" id="UP001154114">
    <property type="component" value="Chromosome 12"/>
</dbReference>
<keyword evidence="3" id="KW-1185">Reference proteome</keyword>
<proteinExistence type="predicted"/>
<dbReference type="EMBL" id="LR824015">
    <property type="protein sequence ID" value="CAH0582899.1"/>
    <property type="molecule type" value="Genomic_DNA"/>
</dbReference>
<sequence>MSSACSQSARAARQSPSAKAAAPASCATCAHRTTPSTRDHCARAPREPSSASYTPHSRLYTTQIPTDYNNAKAAAPASCATCAHRTTPSTRDHCARAPREPSSASYTPHSRLYTIQIPTDYNNAKAAAPASCATCAHRTTPSTRDHCARAPREPSSASYTPHSRLYTTQIPTDYNNAKAAAPASCATCAHRTTPNARLPQARARPENPPQLPTHHTAAYTPLRYQQTIIRAKAAAPRAPHYNNARPRPPASCATCAHRTTPSTRDHCARAPREPSSASYTPHSRLYTTQIPTDYNNAKAAAPASCATCAHRTPPSTRDHCARAPREPSSASYTPHSRLYTTQIPTDYNNAKAAAPASCATCAHRTTPSTRDHCARAPREPSSASYTPHSRLYTTQIPTDYNNKLPNRIAYF</sequence>
<feature type="compositionally biased region" description="Basic and acidic residues" evidence="1">
    <location>
        <begin position="90"/>
        <end position="99"/>
    </location>
</feature>
<feature type="region of interest" description="Disordered" evidence="1">
    <location>
        <begin position="139"/>
        <end position="163"/>
    </location>
</feature>
<feature type="region of interest" description="Disordered" evidence="1">
    <location>
        <begin position="87"/>
        <end position="110"/>
    </location>
</feature>
<evidence type="ECO:0000313" key="2">
    <source>
        <dbReference type="EMBL" id="CAH0582899.1"/>
    </source>
</evidence>
<feature type="region of interest" description="Disordered" evidence="1">
    <location>
        <begin position="313"/>
        <end position="336"/>
    </location>
</feature>
<feature type="compositionally biased region" description="Basic and acidic residues" evidence="1">
    <location>
        <begin position="37"/>
        <end position="46"/>
    </location>
</feature>
<protein>
    <submittedName>
        <fullName evidence="2">Uncharacterized protein</fullName>
    </submittedName>
</protein>
<gene>
    <name evidence="2" type="ORF">CINC_LOCUS1931</name>
</gene>
<feature type="compositionally biased region" description="Basic and acidic residues" evidence="1">
    <location>
        <begin position="143"/>
        <end position="152"/>
    </location>
</feature>
<feature type="region of interest" description="Disordered" evidence="1">
    <location>
        <begin position="366"/>
        <end position="387"/>
    </location>
</feature>
<evidence type="ECO:0000256" key="1">
    <source>
        <dbReference type="SAM" id="MobiDB-lite"/>
    </source>
</evidence>
<reference evidence="2" key="1">
    <citation type="submission" date="2021-12" db="EMBL/GenBank/DDBJ databases">
        <authorList>
            <person name="King R."/>
        </authorList>
    </citation>
    <scope>NUCLEOTIDE SEQUENCE</scope>
</reference>
<organism evidence="2 3">
    <name type="scientific">Chrysodeixis includens</name>
    <name type="common">Soybean looper</name>
    <name type="synonym">Pseudoplusia includens</name>
    <dbReference type="NCBI Taxonomy" id="689277"/>
    <lineage>
        <taxon>Eukaryota</taxon>
        <taxon>Metazoa</taxon>
        <taxon>Ecdysozoa</taxon>
        <taxon>Arthropoda</taxon>
        <taxon>Hexapoda</taxon>
        <taxon>Insecta</taxon>
        <taxon>Pterygota</taxon>
        <taxon>Neoptera</taxon>
        <taxon>Endopterygota</taxon>
        <taxon>Lepidoptera</taxon>
        <taxon>Glossata</taxon>
        <taxon>Ditrysia</taxon>
        <taxon>Noctuoidea</taxon>
        <taxon>Noctuidae</taxon>
        <taxon>Plusiinae</taxon>
        <taxon>Chrysodeixis</taxon>
    </lineage>
</organism>
<accession>A0A9P0BQJ5</accession>
<dbReference type="AlphaFoldDB" id="A0A9P0BQJ5"/>
<feature type="compositionally biased region" description="Basic and acidic residues" evidence="1">
    <location>
        <begin position="369"/>
        <end position="378"/>
    </location>
</feature>
<evidence type="ECO:0000313" key="3">
    <source>
        <dbReference type="Proteomes" id="UP001154114"/>
    </source>
</evidence>
<feature type="compositionally biased region" description="Low complexity" evidence="1">
    <location>
        <begin position="1"/>
        <end position="27"/>
    </location>
</feature>
<feature type="region of interest" description="Disordered" evidence="1">
    <location>
        <begin position="1"/>
        <end position="57"/>
    </location>
</feature>
<feature type="compositionally biased region" description="Basic and acidic residues" evidence="1">
    <location>
        <begin position="316"/>
        <end position="325"/>
    </location>
</feature>
<name>A0A9P0BQJ5_CHRIL</name>